<evidence type="ECO:0008006" key="7">
    <source>
        <dbReference type="Google" id="ProtNLM"/>
    </source>
</evidence>
<dbReference type="CDD" id="cd01898">
    <property type="entry name" value="Obg"/>
    <property type="match status" value="1"/>
</dbReference>
<dbReference type="GO" id="GO:0005525">
    <property type="term" value="F:GTP binding"/>
    <property type="evidence" value="ECO:0007669"/>
    <property type="project" value="UniProtKB-KW"/>
</dbReference>
<evidence type="ECO:0000259" key="3">
    <source>
        <dbReference type="PROSITE" id="PS51710"/>
    </source>
</evidence>
<evidence type="ECO:0000256" key="1">
    <source>
        <dbReference type="ARBA" id="ARBA00022741"/>
    </source>
</evidence>
<accession>A0A9P1IH19</accession>
<proteinExistence type="predicted"/>
<dbReference type="InterPro" id="IPR027417">
    <property type="entry name" value="P-loop_NTPase"/>
</dbReference>
<evidence type="ECO:0000313" key="6">
    <source>
        <dbReference type="Proteomes" id="UP001152747"/>
    </source>
</evidence>
<dbReference type="InterPro" id="IPR031167">
    <property type="entry name" value="G_OBG"/>
</dbReference>
<dbReference type="SUPFAM" id="SSF52540">
    <property type="entry name" value="P-loop containing nucleoside triphosphate hydrolases"/>
    <property type="match status" value="1"/>
</dbReference>
<dbReference type="AlphaFoldDB" id="A0A9P1IH19"/>
<dbReference type="PANTHER" id="PTHR11702:SF43">
    <property type="entry name" value="GTP-BINDING PROTEIN 10"/>
    <property type="match status" value="1"/>
</dbReference>
<dbReference type="Pfam" id="PF01926">
    <property type="entry name" value="MMR_HSR1"/>
    <property type="match status" value="1"/>
</dbReference>
<sequence length="397" mass="44141">MIFSRKLLKETITSVQKLIKHDLNIVTADKYIISVKAGNGGTGLARYNGCGGYGGNVYFVAKPNVAFTDIKRKLKSKMKIRADPGVSANKLGLIGAHGKHEYFEVPIGIEVVDRENNTLIARCSRPFNKYLIARGGEGGSANTGYKGLPGQALEIEVHLKLRPNIGLLGFPNAGKSTILKAFVPEKSVKIADYPFTTVNPQVAFWNSSTPSTSSTSPLAENFTVSLADLPGIIEGASRNRGRGYQFLKHLEYADIVLMVVDCQGFQLKNELDCPFRTPLESIALLNKEVENYDKKLAKKPIVLVLNKIDLLESDESRDNIQSLQNLLKTKNWWMGLPEEFRPTIPMRFENVIQLSAKSGKIEELQKVLTGLRHHIHALTDVPENSNFEEKPRKKRLL</sequence>
<dbReference type="GO" id="GO:0042254">
    <property type="term" value="P:ribosome biogenesis"/>
    <property type="evidence" value="ECO:0007669"/>
    <property type="project" value="UniProtKB-UniRule"/>
</dbReference>
<dbReference type="PRINTS" id="PR00326">
    <property type="entry name" value="GTP1OBG"/>
</dbReference>
<dbReference type="InterPro" id="IPR006169">
    <property type="entry name" value="GTP1_OBG_dom"/>
</dbReference>
<evidence type="ECO:0000256" key="2">
    <source>
        <dbReference type="ARBA" id="ARBA00023134"/>
    </source>
</evidence>
<feature type="domain" description="OBG-type G" evidence="3">
    <location>
        <begin position="163"/>
        <end position="363"/>
    </location>
</feature>
<keyword evidence="6" id="KW-1185">Reference proteome</keyword>
<dbReference type="Pfam" id="PF01018">
    <property type="entry name" value="GTP1_OBG"/>
    <property type="match status" value="1"/>
</dbReference>
<evidence type="ECO:0000313" key="5">
    <source>
        <dbReference type="EMBL" id="CAI5445442.1"/>
    </source>
</evidence>
<dbReference type="GO" id="GO:0005739">
    <property type="term" value="C:mitochondrion"/>
    <property type="evidence" value="ECO:0007669"/>
    <property type="project" value="TreeGrafter"/>
</dbReference>
<dbReference type="InterPro" id="IPR036726">
    <property type="entry name" value="GTP1_OBG_dom_sf"/>
</dbReference>
<name>A0A9P1IH19_9PELO</name>
<dbReference type="Gene3D" id="3.40.50.300">
    <property type="entry name" value="P-loop containing nucleotide triphosphate hydrolases"/>
    <property type="match status" value="1"/>
</dbReference>
<dbReference type="SUPFAM" id="SSF82051">
    <property type="entry name" value="Obg GTP-binding protein N-terminal domain"/>
    <property type="match status" value="1"/>
</dbReference>
<dbReference type="GO" id="GO:0003924">
    <property type="term" value="F:GTPase activity"/>
    <property type="evidence" value="ECO:0007669"/>
    <property type="project" value="InterPro"/>
</dbReference>
<dbReference type="OrthoDB" id="10255148at2759"/>
<evidence type="ECO:0000259" key="4">
    <source>
        <dbReference type="PROSITE" id="PS51883"/>
    </source>
</evidence>
<dbReference type="Proteomes" id="UP001152747">
    <property type="component" value="Unassembled WGS sequence"/>
</dbReference>
<dbReference type="Gene3D" id="2.70.210.12">
    <property type="entry name" value="GTP1/OBG domain"/>
    <property type="match status" value="1"/>
</dbReference>
<feature type="domain" description="Obg" evidence="4">
    <location>
        <begin position="25"/>
        <end position="162"/>
    </location>
</feature>
<organism evidence="5 6">
    <name type="scientific">Caenorhabditis angaria</name>
    <dbReference type="NCBI Taxonomy" id="860376"/>
    <lineage>
        <taxon>Eukaryota</taxon>
        <taxon>Metazoa</taxon>
        <taxon>Ecdysozoa</taxon>
        <taxon>Nematoda</taxon>
        <taxon>Chromadorea</taxon>
        <taxon>Rhabditida</taxon>
        <taxon>Rhabditina</taxon>
        <taxon>Rhabditomorpha</taxon>
        <taxon>Rhabditoidea</taxon>
        <taxon>Rhabditidae</taxon>
        <taxon>Peloderinae</taxon>
        <taxon>Caenorhabditis</taxon>
    </lineage>
</organism>
<dbReference type="EMBL" id="CANHGI010000003">
    <property type="protein sequence ID" value="CAI5445442.1"/>
    <property type="molecule type" value="Genomic_DNA"/>
</dbReference>
<dbReference type="InterPro" id="IPR045086">
    <property type="entry name" value="OBG_GTPase"/>
</dbReference>
<protein>
    <recommendedName>
        <fullName evidence="7">OBG-type G domain-containing protein</fullName>
    </recommendedName>
</protein>
<keyword evidence="1" id="KW-0547">Nucleotide-binding</keyword>
<comment type="caution">
    <text evidence="5">The sequence shown here is derived from an EMBL/GenBank/DDBJ whole genome shotgun (WGS) entry which is preliminary data.</text>
</comment>
<dbReference type="PROSITE" id="PS51883">
    <property type="entry name" value="OBG"/>
    <property type="match status" value="1"/>
</dbReference>
<gene>
    <name evidence="5" type="ORF">CAMP_LOCUS8079</name>
</gene>
<dbReference type="PANTHER" id="PTHR11702">
    <property type="entry name" value="DEVELOPMENTALLY REGULATED GTP-BINDING PROTEIN-RELATED"/>
    <property type="match status" value="1"/>
</dbReference>
<reference evidence="5" key="1">
    <citation type="submission" date="2022-11" db="EMBL/GenBank/DDBJ databases">
        <authorList>
            <person name="Kikuchi T."/>
        </authorList>
    </citation>
    <scope>NUCLEOTIDE SEQUENCE</scope>
    <source>
        <strain evidence="5">PS1010</strain>
    </source>
</reference>
<dbReference type="PROSITE" id="PS51710">
    <property type="entry name" value="G_OBG"/>
    <property type="match status" value="1"/>
</dbReference>
<keyword evidence="2" id="KW-0342">GTP-binding</keyword>
<dbReference type="InterPro" id="IPR006073">
    <property type="entry name" value="GTP-bd"/>
</dbReference>